<dbReference type="EMBL" id="CP043641">
    <property type="protein sequence ID" value="QNE34665.1"/>
    <property type="molecule type" value="Genomic_DNA"/>
</dbReference>
<proteinExistence type="predicted"/>
<gene>
    <name evidence="2" type="ORF">F1C12_05720</name>
</gene>
<dbReference type="AlphaFoldDB" id="A0A7G6Y850"/>
<dbReference type="InterPro" id="IPR021804">
    <property type="entry name" value="DUF3375"/>
</dbReference>
<name>A0A7G6Y850_9MICO</name>
<dbReference type="RefSeq" id="WP_185277840.1">
    <property type="nucleotide sequence ID" value="NZ_CP043641.1"/>
</dbReference>
<reference evidence="3" key="1">
    <citation type="submission" date="2019-09" db="EMBL/GenBank/DDBJ databases">
        <title>Antimicrobial potential of Antarctic Bacteria.</title>
        <authorList>
            <person name="Benaud N."/>
            <person name="Edwards R.J."/>
            <person name="Ferrari B.C."/>
        </authorList>
    </citation>
    <scope>NUCLEOTIDE SEQUENCE [LARGE SCALE GENOMIC DNA]</scope>
    <source>
        <strain evidence="3">INR9</strain>
    </source>
</reference>
<feature type="region of interest" description="Disordered" evidence="1">
    <location>
        <begin position="62"/>
        <end position="83"/>
    </location>
</feature>
<evidence type="ECO:0000313" key="3">
    <source>
        <dbReference type="Proteomes" id="UP000515511"/>
    </source>
</evidence>
<evidence type="ECO:0000256" key="1">
    <source>
        <dbReference type="SAM" id="MobiDB-lite"/>
    </source>
</evidence>
<organism evidence="2 3">
    <name type="scientific">Leifsonia shinshuensis</name>
    <dbReference type="NCBI Taxonomy" id="150026"/>
    <lineage>
        <taxon>Bacteria</taxon>
        <taxon>Bacillati</taxon>
        <taxon>Actinomycetota</taxon>
        <taxon>Actinomycetes</taxon>
        <taxon>Micrococcales</taxon>
        <taxon>Microbacteriaceae</taxon>
        <taxon>Leifsonia</taxon>
    </lineage>
</organism>
<accession>A0A7G6Y850</accession>
<dbReference type="Pfam" id="PF11855">
    <property type="entry name" value="DUF3375"/>
    <property type="match status" value="1"/>
</dbReference>
<protein>
    <submittedName>
        <fullName evidence="2">DUF3375 family protein</fullName>
    </submittedName>
</protein>
<evidence type="ECO:0000313" key="2">
    <source>
        <dbReference type="EMBL" id="QNE34665.1"/>
    </source>
</evidence>
<dbReference type="Proteomes" id="UP000515511">
    <property type="component" value="Chromosome"/>
</dbReference>
<dbReference type="KEGG" id="lse:F1C12_05720"/>
<sequence length="502" mass="55476">MDEALDAARVAAVWEEHPTWALLRSYNGRWVLPLFSRHLEYADGTVSADWFHQKVAEALDALDDDRAPADEPTPGADAESSRTSPVEYCRSWVDSRWLIRTRAGAGEGRARYRLSQYALQALRIVRELAEPDSAVSEARFASIAHAVHHLAALTDPTAESQLERLDREIAGLQARRDAIARDGAVAASPETVARQVREVLRLTATLPEDFRQLGAMVEQRHREVARAASSQHVGKGAIVDRFLRDNDLLEQTPEGRAYRGFAGMLSSRELDGMRADIDRVLSRPDTELTERQRTQLETLITSLLAEEQTVQETYVRWTSSLRRFLSRSGSDRHARLLSFAARALDAGALWTERRPGPVLVDGDVLGVGGWDLVDVTQTQLWRDRGRPEVGVAIAENDDPLPAHERDALRLAVGTSTTAVRETIDALLARAETVTGADVYAQTPPEFRRLGLAVSLIELGAEHGAVAEGVQTVPLELADGDREVTMPLLVFGRDALETEAEDR</sequence>